<keyword evidence="4 7" id="KW-0732">Signal</keyword>
<accession>A0A160MZR5</accession>
<dbReference type="SUPFAM" id="SSF53850">
    <property type="entry name" value="Periplasmic binding protein-like II"/>
    <property type="match status" value="1"/>
</dbReference>
<protein>
    <recommendedName>
        <fullName evidence="10">Molybdate ABC transporter substrate-binding protein</fullName>
    </recommendedName>
</protein>
<dbReference type="Pfam" id="PF13531">
    <property type="entry name" value="SBP_bac_11"/>
    <property type="match status" value="1"/>
</dbReference>
<dbReference type="OrthoDB" id="9785015at2"/>
<keyword evidence="3 6" id="KW-0479">Metal-binding</keyword>
<dbReference type="STRING" id="445710.ATSB10_10430"/>
<evidence type="ECO:0000313" key="9">
    <source>
        <dbReference type="Proteomes" id="UP000077255"/>
    </source>
</evidence>
<dbReference type="GO" id="GO:0046872">
    <property type="term" value="F:metal ion binding"/>
    <property type="evidence" value="ECO:0007669"/>
    <property type="project" value="UniProtKB-KW"/>
</dbReference>
<evidence type="ECO:0000256" key="6">
    <source>
        <dbReference type="PIRSR" id="PIRSR004846-1"/>
    </source>
</evidence>
<feature type="binding site" evidence="6">
    <location>
        <position position="189"/>
    </location>
    <ligand>
        <name>molybdate</name>
        <dbReference type="ChEBI" id="CHEBI:36264"/>
    </ligand>
</feature>
<dbReference type="Proteomes" id="UP000077255">
    <property type="component" value="Chromosome"/>
</dbReference>
<evidence type="ECO:0000256" key="4">
    <source>
        <dbReference type="ARBA" id="ARBA00022729"/>
    </source>
</evidence>
<dbReference type="EMBL" id="CP014841">
    <property type="protein sequence ID" value="AND68497.1"/>
    <property type="molecule type" value="Genomic_DNA"/>
</dbReference>
<feature type="binding site" evidence="6">
    <location>
        <position position="34"/>
    </location>
    <ligand>
        <name>molybdate</name>
        <dbReference type="ChEBI" id="CHEBI:36264"/>
    </ligand>
</feature>
<evidence type="ECO:0008006" key="10">
    <source>
        <dbReference type="Google" id="ProtNLM"/>
    </source>
</evidence>
<name>A0A160MZR5_9GAMM</name>
<keyword evidence="2 6" id="KW-0500">Molybdenum</keyword>
<dbReference type="AlphaFoldDB" id="A0A160MZR5"/>
<feature type="binding site" evidence="6">
    <location>
        <position position="62"/>
    </location>
    <ligand>
        <name>molybdate</name>
        <dbReference type="ChEBI" id="CHEBI:36264"/>
    </ligand>
</feature>
<dbReference type="GO" id="GO:0015689">
    <property type="term" value="P:molybdate ion transport"/>
    <property type="evidence" value="ECO:0007669"/>
    <property type="project" value="InterPro"/>
</dbReference>
<dbReference type="Gene3D" id="3.40.190.10">
    <property type="entry name" value="Periplasmic binding protein-like II"/>
    <property type="match status" value="2"/>
</dbReference>
<dbReference type="RefSeq" id="WP_063671018.1">
    <property type="nucleotide sequence ID" value="NZ_CP014841.1"/>
</dbReference>
<dbReference type="PANTHER" id="PTHR30632">
    <property type="entry name" value="MOLYBDATE-BINDING PERIPLASMIC PROTEIN"/>
    <property type="match status" value="1"/>
</dbReference>
<evidence type="ECO:0000256" key="2">
    <source>
        <dbReference type="ARBA" id="ARBA00022505"/>
    </source>
</evidence>
<dbReference type="NCBIfam" id="TIGR01256">
    <property type="entry name" value="modA"/>
    <property type="match status" value="1"/>
</dbReference>
<keyword evidence="9" id="KW-1185">Reference proteome</keyword>
<gene>
    <name evidence="8" type="ORF">ATSB10_10430</name>
</gene>
<dbReference type="PIRSF" id="PIRSF004846">
    <property type="entry name" value="ModA"/>
    <property type="match status" value="1"/>
</dbReference>
<comment type="similarity">
    <text evidence="1">Belongs to the bacterial solute-binding protein ModA family.</text>
</comment>
<feature type="binding site" evidence="6">
    <location>
        <position position="171"/>
    </location>
    <ligand>
        <name>molybdate</name>
        <dbReference type="ChEBI" id="CHEBI:36264"/>
    </ligand>
</feature>
<evidence type="ECO:0000313" key="8">
    <source>
        <dbReference type="EMBL" id="AND68497.1"/>
    </source>
</evidence>
<dbReference type="InterPro" id="IPR005950">
    <property type="entry name" value="ModA"/>
</dbReference>
<dbReference type="KEGG" id="dtx:ATSB10_10430"/>
<reference evidence="8 9" key="1">
    <citation type="submission" date="2016-02" db="EMBL/GenBank/DDBJ databases">
        <title>Complete genome sequencing and analysis of ATSB10, Dyella thiooxydans isolated from rhizosphere soil of sunflower (Helianthus annuus L.).</title>
        <authorList>
            <person name="Lee Y."/>
            <person name="Hwangbo K."/>
            <person name="Chung H."/>
            <person name="Yoo J."/>
            <person name="Kim K.Y."/>
            <person name="Sa T.M."/>
            <person name="Um Y."/>
            <person name="Madhaiyan M."/>
        </authorList>
    </citation>
    <scope>NUCLEOTIDE SEQUENCE [LARGE SCALE GENOMIC DNA]</scope>
    <source>
        <strain evidence="8 9">ATSB10</strain>
    </source>
</reference>
<comment type="subunit">
    <text evidence="5">The complex is composed of two ATP-binding proteins (ModC), two transmembrane proteins (ModB) and a solute-binding protein (ModA).</text>
</comment>
<evidence type="ECO:0000256" key="5">
    <source>
        <dbReference type="ARBA" id="ARBA00062515"/>
    </source>
</evidence>
<feature type="chain" id="PRO_5007817530" description="Molybdate ABC transporter substrate-binding protein" evidence="7">
    <location>
        <begin position="25"/>
        <end position="252"/>
    </location>
</feature>
<evidence type="ECO:0000256" key="1">
    <source>
        <dbReference type="ARBA" id="ARBA00009175"/>
    </source>
</evidence>
<feature type="signal peptide" evidence="7">
    <location>
        <begin position="1"/>
        <end position="24"/>
    </location>
</feature>
<dbReference type="InterPro" id="IPR050682">
    <property type="entry name" value="ModA/WtpA"/>
</dbReference>
<dbReference type="FunFam" id="3.40.190.10:FF:000035">
    <property type="entry name" value="Molybdate ABC transporter substrate-binding protein"/>
    <property type="match status" value="1"/>
</dbReference>
<evidence type="ECO:0000256" key="7">
    <source>
        <dbReference type="SAM" id="SignalP"/>
    </source>
</evidence>
<dbReference type="GO" id="GO:0030973">
    <property type="term" value="F:molybdate ion binding"/>
    <property type="evidence" value="ECO:0007669"/>
    <property type="project" value="TreeGrafter"/>
</dbReference>
<sequence>MRAFPTRRLTALLLALAALGTAHAGDLVVSAASSLTNAFQAVAKGYESAHPGTHVVLNFASSDTLLRQILNGAPADVYASADQVAMDRAQSQGAIVPGTRIDFAGNQLVVIVPTGTRTHLTALADLAGPGFKRIAWGNPASVPVGRYTQRVLHDAGLSRQLAPRAVLAQNVRQCLDYVERDEVDAGFVYATDAAIGGSKVKLALRLPSPTPITYPIAVVAHSAHASEAQSFIDFVRSAAGQQVMARFGFLAP</sequence>
<proteinExistence type="inferred from homology"/>
<organism evidence="8 9">
    <name type="scientific">Dyella thiooxydans</name>
    <dbReference type="NCBI Taxonomy" id="445710"/>
    <lineage>
        <taxon>Bacteria</taxon>
        <taxon>Pseudomonadati</taxon>
        <taxon>Pseudomonadota</taxon>
        <taxon>Gammaproteobacteria</taxon>
        <taxon>Lysobacterales</taxon>
        <taxon>Rhodanobacteraceae</taxon>
        <taxon>Dyella</taxon>
    </lineage>
</organism>
<dbReference type="GO" id="GO:1901359">
    <property type="term" value="F:tungstate binding"/>
    <property type="evidence" value="ECO:0007669"/>
    <property type="project" value="UniProtKB-ARBA"/>
</dbReference>
<dbReference type="PATRIC" id="fig|445710.3.peg.1039"/>
<evidence type="ECO:0000256" key="3">
    <source>
        <dbReference type="ARBA" id="ARBA00022723"/>
    </source>
</evidence>
<dbReference type="PANTHER" id="PTHR30632:SF0">
    <property type="entry name" value="SULFATE-BINDING PROTEIN"/>
    <property type="match status" value="1"/>
</dbReference>